<dbReference type="EMBL" id="BPVZ01000113">
    <property type="protein sequence ID" value="GKV35843.1"/>
    <property type="molecule type" value="Genomic_DNA"/>
</dbReference>
<protein>
    <recommendedName>
        <fullName evidence="3">Secreted protein</fullName>
    </recommendedName>
</protein>
<keyword evidence="2" id="KW-1185">Reference proteome</keyword>
<evidence type="ECO:0008006" key="3">
    <source>
        <dbReference type="Google" id="ProtNLM"/>
    </source>
</evidence>
<sequence>MALRIMGLLPSLLFMTLLYFKVSINNYLIKIMYCRYSIYCINKEQWTENLEKIFLNSNRLIYVKKYKFYYF</sequence>
<organism evidence="1 2">
    <name type="scientific">Rubroshorea leprosula</name>
    <dbReference type="NCBI Taxonomy" id="152421"/>
    <lineage>
        <taxon>Eukaryota</taxon>
        <taxon>Viridiplantae</taxon>
        <taxon>Streptophyta</taxon>
        <taxon>Embryophyta</taxon>
        <taxon>Tracheophyta</taxon>
        <taxon>Spermatophyta</taxon>
        <taxon>Magnoliopsida</taxon>
        <taxon>eudicotyledons</taxon>
        <taxon>Gunneridae</taxon>
        <taxon>Pentapetalae</taxon>
        <taxon>rosids</taxon>
        <taxon>malvids</taxon>
        <taxon>Malvales</taxon>
        <taxon>Dipterocarpaceae</taxon>
        <taxon>Rubroshorea</taxon>
    </lineage>
</organism>
<dbReference type="Proteomes" id="UP001054252">
    <property type="component" value="Unassembled WGS sequence"/>
</dbReference>
<evidence type="ECO:0000313" key="2">
    <source>
        <dbReference type="Proteomes" id="UP001054252"/>
    </source>
</evidence>
<reference evidence="1 2" key="1">
    <citation type="journal article" date="2021" name="Commun. Biol.">
        <title>The genome of Shorea leprosula (Dipterocarpaceae) highlights the ecological relevance of drought in aseasonal tropical rainforests.</title>
        <authorList>
            <person name="Ng K.K.S."/>
            <person name="Kobayashi M.J."/>
            <person name="Fawcett J.A."/>
            <person name="Hatakeyama M."/>
            <person name="Paape T."/>
            <person name="Ng C.H."/>
            <person name="Ang C.C."/>
            <person name="Tnah L.H."/>
            <person name="Lee C.T."/>
            <person name="Nishiyama T."/>
            <person name="Sese J."/>
            <person name="O'Brien M.J."/>
            <person name="Copetti D."/>
            <person name="Mohd Noor M.I."/>
            <person name="Ong R.C."/>
            <person name="Putra M."/>
            <person name="Sireger I.Z."/>
            <person name="Indrioko S."/>
            <person name="Kosugi Y."/>
            <person name="Izuno A."/>
            <person name="Isagi Y."/>
            <person name="Lee S.L."/>
            <person name="Shimizu K.K."/>
        </authorList>
    </citation>
    <scope>NUCLEOTIDE SEQUENCE [LARGE SCALE GENOMIC DNA]</scope>
    <source>
        <strain evidence="1">214</strain>
    </source>
</reference>
<evidence type="ECO:0000313" key="1">
    <source>
        <dbReference type="EMBL" id="GKV35843.1"/>
    </source>
</evidence>
<name>A0AAV5LF04_9ROSI</name>
<dbReference type="AlphaFoldDB" id="A0AAV5LF04"/>
<gene>
    <name evidence="1" type="ORF">SLEP1_g44050</name>
</gene>
<proteinExistence type="predicted"/>
<accession>A0AAV5LF04</accession>
<comment type="caution">
    <text evidence="1">The sequence shown here is derived from an EMBL/GenBank/DDBJ whole genome shotgun (WGS) entry which is preliminary data.</text>
</comment>